<dbReference type="Proteomes" id="UP001187192">
    <property type="component" value="Unassembled WGS sequence"/>
</dbReference>
<evidence type="ECO:0000313" key="2">
    <source>
        <dbReference type="EMBL" id="GMN49501.1"/>
    </source>
</evidence>
<feature type="region of interest" description="Disordered" evidence="1">
    <location>
        <begin position="48"/>
        <end position="74"/>
    </location>
</feature>
<sequence length="122" mass="13754">MLRLTRELDYYHSNIAPIIGDTSPFASSNPNRSPNLYQFSQLTITDDEEEDLPGLCTQPRPSCSRPTEDPTNERAYYGSEDMIIMIKSRIQISAHLMSPSISNGDVSPYVAQHLYDSQLNIT</sequence>
<reference evidence="2" key="1">
    <citation type="submission" date="2023-07" db="EMBL/GenBank/DDBJ databases">
        <title>draft genome sequence of fig (Ficus carica).</title>
        <authorList>
            <person name="Takahashi T."/>
            <person name="Nishimura K."/>
        </authorList>
    </citation>
    <scope>NUCLEOTIDE SEQUENCE</scope>
</reference>
<organism evidence="2 3">
    <name type="scientific">Ficus carica</name>
    <name type="common">Common fig</name>
    <dbReference type="NCBI Taxonomy" id="3494"/>
    <lineage>
        <taxon>Eukaryota</taxon>
        <taxon>Viridiplantae</taxon>
        <taxon>Streptophyta</taxon>
        <taxon>Embryophyta</taxon>
        <taxon>Tracheophyta</taxon>
        <taxon>Spermatophyta</taxon>
        <taxon>Magnoliopsida</taxon>
        <taxon>eudicotyledons</taxon>
        <taxon>Gunneridae</taxon>
        <taxon>Pentapetalae</taxon>
        <taxon>rosids</taxon>
        <taxon>fabids</taxon>
        <taxon>Rosales</taxon>
        <taxon>Moraceae</taxon>
        <taxon>Ficeae</taxon>
        <taxon>Ficus</taxon>
    </lineage>
</organism>
<evidence type="ECO:0000256" key="1">
    <source>
        <dbReference type="SAM" id="MobiDB-lite"/>
    </source>
</evidence>
<gene>
    <name evidence="2" type="ORF">TIFTF001_018661</name>
</gene>
<proteinExistence type="predicted"/>
<accession>A0AA88AS60</accession>
<keyword evidence="3" id="KW-1185">Reference proteome</keyword>
<evidence type="ECO:0000313" key="3">
    <source>
        <dbReference type="Proteomes" id="UP001187192"/>
    </source>
</evidence>
<dbReference type="EMBL" id="BTGU01000031">
    <property type="protein sequence ID" value="GMN49501.1"/>
    <property type="molecule type" value="Genomic_DNA"/>
</dbReference>
<protein>
    <submittedName>
        <fullName evidence="2">Uncharacterized protein</fullName>
    </submittedName>
</protein>
<name>A0AA88AS60_FICCA</name>
<dbReference type="AlphaFoldDB" id="A0AA88AS60"/>
<comment type="caution">
    <text evidence="2">The sequence shown here is derived from an EMBL/GenBank/DDBJ whole genome shotgun (WGS) entry which is preliminary data.</text>
</comment>